<feature type="region of interest" description="Disordered" evidence="1">
    <location>
        <begin position="341"/>
        <end position="360"/>
    </location>
</feature>
<comment type="caution">
    <text evidence="2">The sequence shown here is derived from an EMBL/GenBank/DDBJ whole genome shotgun (WGS) entry which is preliminary data.</text>
</comment>
<proteinExistence type="predicted"/>
<dbReference type="InterPro" id="IPR019960">
    <property type="entry name" value="T1SS_VCA0849"/>
</dbReference>
<accession>A0ABT0LFJ1</accession>
<dbReference type="Proteomes" id="UP001203423">
    <property type="component" value="Unassembled WGS sequence"/>
</dbReference>
<reference evidence="2 3" key="1">
    <citation type="submission" date="2022-01" db="EMBL/GenBank/DDBJ databases">
        <title>Whole genome-based taxonomy of the Shewanellaceae.</title>
        <authorList>
            <person name="Martin-Rodriguez A.J."/>
        </authorList>
    </citation>
    <scope>NUCLEOTIDE SEQUENCE [LARGE SCALE GENOMIC DNA]</scope>
    <source>
        <strain evidence="2 3">DSM 17177</strain>
    </source>
</reference>
<protein>
    <submittedName>
        <fullName evidence="2">Type I secretion C-terminal target domain-containing protein</fullName>
    </submittedName>
</protein>
<evidence type="ECO:0000313" key="2">
    <source>
        <dbReference type="EMBL" id="MCL1126115.1"/>
    </source>
</evidence>
<gene>
    <name evidence="2" type="ORF">L2764_16940</name>
</gene>
<evidence type="ECO:0000313" key="3">
    <source>
        <dbReference type="Proteomes" id="UP001203423"/>
    </source>
</evidence>
<evidence type="ECO:0000256" key="1">
    <source>
        <dbReference type="SAM" id="MobiDB-lite"/>
    </source>
</evidence>
<keyword evidence="3" id="KW-1185">Reference proteome</keyword>
<dbReference type="NCBIfam" id="TIGR03661">
    <property type="entry name" value="T1SS_VCA0849"/>
    <property type="match status" value="1"/>
</dbReference>
<dbReference type="RefSeq" id="WP_248941472.1">
    <property type="nucleotide sequence ID" value="NZ_JAKIKS010000074.1"/>
</dbReference>
<sequence length="360" mass="39393">MSTFITKQDAIIKHISGLLKIKDLHGQITPLFTADYINAGEQIFFNDDSEFSLIFDNGEELKSTDIKALLIKEAEESRAIHPNIEPTPLSLLNSDDINSDFIQVERSANETLAETHYDSSMIDPHQFVSTNNVIHQILDDVETERQLNIELNNITENNVINTSEAVSSVNISENGVFNVDVLGSDLAHDTIISATLTSTDDADNSTLATANHAAESIIPQNSTNLIDTVDFSGNEGSDTFVLKAATEGETHIIGFDLTEDKLDISDILQNEGDIENLDNILHFSTAGEDTIIDIDSNHDGNMDQHLILDGIDLFASYSVNNDNDMINILIAEEHLIIHASSSTGSNEPEPLEDNISSITA</sequence>
<dbReference type="EMBL" id="JAKIKS010000074">
    <property type="protein sequence ID" value="MCL1126115.1"/>
    <property type="molecule type" value="Genomic_DNA"/>
</dbReference>
<name>A0ABT0LFJ1_9GAMM</name>
<organism evidence="2 3">
    <name type="scientific">Shewanella surugensis</name>
    <dbReference type="NCBI Taxonomy" id="212020"/>
    <lineage>
        <taxon>Bacteria</taxon>
        <taxon>Pseudomonadati</taxon>
        <taxon>Pseudomonadota</taxon>
        <taxon>Gammaproteobacteria</taxon>
        <taxon>Alteromonadales</taxon>
        <taxon>Shewanellaceae</taxon>
        <taxon>Shewanella</taxon>
    </lineage>
</organism>